<keyword evidence="2" id="KW-1185">Reference proteome</keyword>
<dbReference type="EMBL" id="CP071090">
    <property type="protein sequence ID" value="QSQ19989.1"/>
    <property type="molecule type" value="Genomic_DNA"/>
</dbReference>
<name>A0ABX7NNP6_9BACT</name>
<gene>
    <name evidence="1" type="ORF">JY651_32535</name>
</gene>
<sequence length="54" mass="5214">MSAEPARARAASGAEPAARLIAGGSMQPALAPAIVVFAARRTATSIAGGPHVGC</sequence>
<protein>
    <submittedName>
        <fullName evidence="1">Uncharacterized protein</fullName>
    </submittedName>
</protein>
<proteinExistence type="predicted"/>
<organism evidence="1 2">
    <name type="scientific">Pyxidicoccus parkwayensis</name>
    <dbReference type="NCBI Taxonomy" id="2813578"/>
    <lineage>
        <taxon>Bacteria</taxon>
        <taxon>Pseudomonadati</taxon>
        <taxon>Myxococcota</taxon>
        <taxon>Myxococcia</taxon>
        <taxon>Myxococcales</taxon>
        <taxon>Cystobacterineae</taxon>
        <taxon>Myxococcaceae</taxon>
        <taxon>Pyxidicoccus</taxon>
    </lineage>
</organism>
<evidence type="ECO:0000313" key="1">
    <source>
        <dbReference type="EMBL" id="QSQ19989.1"/>
    </source>
</evidence>
<evidence type="ECO:0000313" key="2">
    <source>
        <dbReference type="Proteomes" id="UP000662747"/>
    </source>
</evidence>
<reference evidence="1 2" key="1">
    <citation type="submission" date="2021-02" db="EMBL/GenBank/DDBJ databases">
        <title>De Novo genome assembly of isolated myxobacteria.</title>
        <authorList>
            <person name="Stevens D.C."/>
        </authorList>
    </citation>
    <scope>NUCLEOTIDE SEQUENCE [LARGE SCALE GENOMIC DNA]</scope>
    <source>
        <strain evidence="2">SCPEA02</strain>
    </source>
</reference>
<accession>A0ABX7NNP6</accession>
<dbReference type="Proteomes" id="UP000662747">
    <property type="component" value="Chromosome"/>
</dbReference>
<dbReference type="RefSeq" id="WP_206721570.1">
    <property type="nucleotide sequence ID" value="NZ_CP071090.1"/>
</dbReference>